<dbReference type="Gene3D" id="3.40.50.720">
    <property type="entry name" value="NAD(P)-binding Rossmann-like Domain"/>
    <property type="match status" value="1"/>
</dbReference>
<dbReference type="EMBL" id="JACHOA010000008">
    <property type="protein sequence ID" value="MBB4615451.1"/>
    <property type="molecule type" value="Genomic_DNA"/>
</dbReference>
<dbReference type="OrthoDB" id="9809287at2"/>
<accession>A0A7W7EVW6</accession>
<keyword evidence="2" id="KW-0560">Oxidoreductase</keyword>
<dbReference type="InterPro" id="IPR036291">
    <property type="entry name" value="NAD(P)-bd_dom_sf"/>
</dbReference>
<dbReference type="GO" id="GO:0050664">
    <property type="term" value="F:oxidoreductase activity, acting on NAD(P)H, oxygen as acceptor"/>
    <property type="evidence" value="ECO:0007669"/>
    <property type="project" value="TreeGrafter"/>
</dbReference>
<evidence type="ECO:0000256" key="2">
    <source>
        <dbReference type="ARBA" id="ARBA00023002"/>
    </source>
</evidence>
<dbReference type="SUPFAM" id="SSF51735">
    <property type="entry name" value="NAD(P)-binding Rossmann-fold domains"/>
    <property type="match status" value="1"/>
</dbReference>
<dbReference type="PANTHER" id="PTHR43008:SF4">
    <property type="entry name" value="CHAIN DEHYDROGENASE, PUTATIVE (AFU_ORTHOLOGUE AFUA_4G08710)-RELATED"/>
    <property type="match status" value="1"/>
</dbReference>
<evidence type="ECO:0000313" key="3">
    <source>
        <dbReference type="EMBL" id="MBB4615451.1"/>
    </source>
</evidence>
<proteinExistence type="inferred from homology"/>
<dbReference type="InterPro" id="IPR002347">
    <property type="entry name" value="SDR_fam"/>
</dbReference>
<evidence type="ECO:0000256" key="1">
    <source>
        <dbReference type="ARBA" id="ARBA00006484"/>
    </source>
</evidence>
<dbReference type="Proteomes" id="UP000538566">
    <property type="component" value="Unassembled WGS sequence"/>
</dbReference>
<comment type="caution">
    <text evidence="3">The sequence shown here is derived from an EMBL/GenBank/DDBJ whole genome shotgun (WGS) entry which is preliminary data.</text>
</comment>
<name>A0A7W7EVW6_9SPHN</name>
<organism evidence="3 4">
    <name type="scientific">Novosphingobium taihuense</name>
    <dbReference type="NCBI Taxonomy" id="260085"/>
    <lineage>
        <taxon>Bacteria</taxon>
        <taxon>Pseudomonadati</taxon>
        <taxon>Pseudomonadota</taxon>
        <taxon>Alphaproteobacteria</taxon>
        <taxon>Sphingomonadales</taxon>
        <taxon>Sphingomonadaceae</taxon>
        <taxon>Novosphingobium</taxon>
    </lineage>
</organism>
<evidence type="ECO:0000313" key="4">
    <source>
        <dbReference type="Proteomes" id="UP000538566"/>
    </source>
</evidence>
<protein>
    <submittedName>
        <fullName evidence="3">NAD(P)-dependent dehydrogenase (Short-subunit alcohol dehydrogenase family)</fullName>
    </submittedName>
</protein>
<sequence length="255" mass="26163">MKRTILVTGSAGGIGGAAAAQLRADGLHVVGLDLREAEVTANLADPAERDGLVDRILVASGGSLDAVIACAGVASADTSAMVAVNYFGTVALLDALRPILARSNAPRAVVVTSSATILPISPPLVAACLAGDETQARELASMEPGLVYASTKRALSRWVRRTSAHHEWADAGVLLNGVAPGTVRTAMTAPLLSSAEGRSLLAEATPIATADYASPEDIAPLLAFLASPQCRYLVGQVLFADGGKDVIRRGDDIWS</sequence>
<keyword evidence="4" id="KW-1185">Reference proteome</keyword>
<dbReference type="PANTHER" id="PTHR43008">
    <property type="entry name" value="BENZIL REDUCTASE"/>
    <property type="match status" value="1"/>
</dbReference>
<comment type="similarity">
    <text evidence="1">Belongs to the short-chain dehydrogenases/reductases (SDR) family.</text>
</comment>
<dbReference type="AlphaFoldDB" id="A0A7W7EVW6"/>
<dbReference type="RefSeq" id="WP_144907308.1">
    <property type="nucleotide sequence ID" value="NZ_JACHOA010000008.1"/>
</dbReference>
<gene>
    <name evidence="3" type="ORF">GGR37_003747</name>
</gene>
<dbReference type="Pfam" id="PF13561">
    <property type="entry name" value="adh_short_C2"/>
    <property type="match status" value="1"/>
</dbReference>
<dbReference type="Pfam" id="PF00106">
    <property type="entry name" value="adh_short"/>
    <property type="match status" value="1"/>
</dbReference>
<dbReference type="PRINTS" id="PR00081">
    <property type="entry name" value="GDHRDH"/>
</dbReference>
<reference evidence="3 4" key="1">
    <citation type="submission" date="2020-08" db="EMBL/GenBank/DDBJ databases">
        <title>Genomic Encyclopedia of Type Strains, Phase IV (KMG-IV): sequencing the most valuable type-strain genomes for metagenomic binning, comparative biology and taxonomic classification.</title>
        <authorList>
            <person name="Goeker M."/>
        </authorList>
    </citation>
    <scope>NUCLEOTIDE SEQUENCE [LARGE SCALE GENOMIC DNA]</scope>
    <source>
        <strain evidence="3 4">DSM 17507</strain>
    </source>
</reference>